<dbReference type="PANTHER" id="PTHR43775:SF51">
    <property type="entry name" value="INACTIVE PHENOLPHTHIOCEROL SYNTHESIS POLYKETIDE SYNTHASE TYPE I PKS1-RELATED"/>
    <property type="match status" value="1"/>
</dbReference>
<dbReference type="InterPro" id="IPR016035">
    <property type="entry name" value="Acyl_Trfase/lysoPLipase"/>
</dbReference>
<dbReference type="InterPro" id="IPR009081">
    <property type="entry name" value="PP-bd_ACP"/>
</dbReference>
<evidence type="ECO:0000256" key="7">
    <source>
        <dbReference type="ARBA" id="ARBA00022832"/>
    </source>
</evidence>
<keyword evidence="9" id="KW-0045">Antibiotic biosynthesis</keyword>
<dbReference type="SUPFAM" id="SSF53901">
    <property type="entry name" value="Thiolase-like"/>
    <property type="match status" value="1"/>
</dbReference>
<keyword evidence="4" id="KW-0596">Phosphopantetheine</keyword>
<evidence type="ECO:0000256" key="9">
    <source>
        <dbReference type="ARBA" id="ARBA00023194"/>
    </source>
</evidence>
<protein>
    <submittedName>
        <fullName evidence="17">SDR family NAD(P)-dependent oxidoreductase</fullName>
    </submittedName>
</protein>
<dbReference type="PROSITE" id="PS00606">
    <property type="entry name" value="KS3_1"/>
    <property type="match status" value="1"/>
</dbReference>
<evidence type="ECO:0000259" key="14">
    <source>
        <dbReference type="PROSITE" id="PS50075"/>
    </source>
</evidence>
<dbReference type="InterPro" id="IPR016036">
    <property type="entry name" value="Malonyl_transacylase_ACP-bd"/>
</dbReference>
<dbReference type="Pfam" id="PF16197">
    <property type="entry name" value="KAsynt_C_assoc"/>
    <property type="match status" value="1"/>
</dbReference>
<organism evidence="17 18">
    <name type="scientific">Nocardia terpenica</name>
    <dbReference type="NCBI Taxonomy" id="455432"/>
    <lineage>
        <taxon>Bacteria</taxon>
        <taxon>Bacillati</taxon>
        <taxon>Actinomycetota</taxon>
        <taxon>Actinomycetes</taxon>
        <taxon>Mycobacteriales</taxon>
        <taxon>Nocardiaceae</taxon>
        <taxon>Nocardia</taxon>
    </lineage>
</organism>
<dbReference type="SMART" id="SM00822">
    <property type="entry name" value="PKS_KR"/>
    <property type="match status" value="1"/>
</dbReference>
<dbReference type="InterPro" id="IPR057326">
    <property type="entry name" value="KR_dom"/>
</dbReference>
<feature type="domain" description="PKS/mFAS DH" evidence="16">
    <location>
        <begin position="931"/>
        <end position="1208"/>
    </location>
</feature>
<dbReference type="InterPro" id="IPR001227">
    <property type="entry name" value="Ac_transferase_dom_sf"/>
</dbReference>
<dbReference type="Pfam" id="PF00698">
    <property type="entry name" value="Acyl_transf_1"/>
    <property type="match status" value="1"/>
</dbReference>
<evidence type="ECO:0000256" key="4">
    <source>
        <dbReference type="ARBA" id="ARBA00022450"/>
    </source>
</evidence>
<evidence type="ECO:0000256" key="12">
    <source>
        <dbReference type="PROSITE-ProRule" id="PRU01363"/>
    </source>
</evidence>
<keyword evidence="10" id="KW-0511">Multifunctional enzyme</keyword>
<dbReference type="SUPFAM" id="SSF51735">
    <property type="entry name" value="NAD(P)-binding Rossmann-fold domains"/>
    <property type="match status" value="2"/>
</dbReference>
<gene>
    <name evidence="17" type="ORF">F6W96_31145</name>
</gene>
<evidence type="ECO:0000313" key="18">
    <source>
        <dbReference type="Proteomes" id="UP000500953"/>
    </source>
</evidence>
<dbReference type="SUPFAM" id="SSF55048">
    <property type="entry name" value="Probable ACP-binding domain of malonyl-CoA ACP transacylase"/>
    <property type="match status" value="1"/>
</dbReference>
<dbReference type="PROSITE" id="PS52019">
    <property type="entry name" value="PKS_MFAS_DH"/>
    <property type="match status" value="1"/>
</dbReference>
<dbReference type="GO" id="GO:0033068">
    <property type="term" value="P:macrolide biosynthetic process"/>
    <property type="evidence" value="ECO:0007669"/>
    <property type="project" value="UniProtKB-ARBA"/>
</dbReference>
<dbReference type="CDD" id="cd00833">
    <property type="entry name" value="PKS"/>
    <property type="match status" value="1"/>
</dbReference>
<evidence type="ECO:0000256" key="10">
    <source>
        <dbReference type="ARBA" id="ARBA00023268"/>
    </source>
</evidence>
<dbReference type="FunFam" id="1.10.1200.10:FF:000007">
    <property type="entry name" value="Probable polyketide synthase pks17"/>
    <property type="match status" value="1"/>
</dbReference>
<dbReference type="InterPro" id="IPR014031">
    <property type="entry name" value="Ketoacyl_synth_C"/>
</dbReference>
<evidence type="ECO:0000256" key="11">
    <source>
        <dbReference type="ARBA" id="ARBA00023315"/>
    </source>
</evidence>
<dbReference type="PROSITE" id="PS52004">
    <property type="entry name" value="KS3_2"/>
    <property type="match status" value="1"/>
</dbReference>
<dbReference type="InterPro" id="IPR015083">
    <property type="entry name" value="NorB/c/GfsB-D-like_docking"/>
</dbReference>
<dbReference type="InterPro" id="IPR016039">
    <property type="entry name" value="Thiolase-like"/>
</dbReference>
<dbReference type="InterPro" id="IPR036736">
    <property type="entry name" value="ACP-like_sf"/>
</dbReference>
<dbReference type="InterPro" id="IPR055123">
    <property type="entry name" value="SpnB-like_Rossmann"/>
</dbReference>
<dbReference type="Pfam" id="PF08990">
    <property type="entry name" value="Docking"/>
    <property type="match status" value="1"/>
</dbReference>
<dbReference type="FunFam" id="3.40.366.10:FF:000002">
    <property type="entry name" value="Probable polyketide synthase 2"/>
    <property type="match status" value="1"/>
</dbReference>
<dbReference type="SMART" id="SM00823">
    <property type="entry name" value="PKS_PP"/>
    <property type="match status" value="1"/>
</dbReference>
<comment type="pathway">
    <text evidence="3">Lipid metabolism.</text>
</comment>
<evidence type="ECO:0000256" key="1">
    <source>
        <dbReference type="ARBA" id="ARBA00001957"/>
    </source>
</evidence>
<dbReference type="Gene3D" id="3.10.129.110">
    <property type="entry name" value="Polyketide synthase dehydratase"/>
    <property type="match status" value="1"/>
</dbReference>
<dbReference type="InterPro" id="IPR014030">
    <property type="entry name" value="Ketoacyl_synth_N"/>
</dbReference>
<sequence>MTDDKLTDYLKRVTADLKRTRQRIRELESGAVEPVAIIGMGCRYPGGVASPEDLWDLVAAGRDAISAFPTDRGWAVDELGVSFHREGGFVHDATEFDADLFGISPREALAMDPQQRLLLETSWETLERAGIDPTSVRGSNGGVFVGMTDQRYGPRDEESLRQVGGFGLTGMLSAAASGRIAYTLGLEGPTMTIDTACSASLVAVHLAVRALRAGECSFALAGGAMVMTSLLSYIEMAQQGGLAGDGRCKAFGAGADGTGWGEGVGLVLLERLSDARRLGHEVLAVVRGSAVNQDGASNGLTAPNGPSQERLIRRALDDAGLSPGQVDVVEAHGTGTRLGDPIEAQALLATYGRGRPVGRPLWLGSVKSNIGHTQGAAGVAGVIKMVMALRHGVLPPTLHVGEPTSQVDWSSGGVRLLTEVREWPEVGRPRRAGVSSFGISGTNAHVIVEQAPPQNPTTADGTPSGTSTVGPASSATRFVPWIFAANGIDALREQAGHLSSYPDRPDRTRVTDVGYSLAVSRAALQHRAVVVAENQDGFRAGLEAIAAGRDETGVVTGLARKTGKTVFMFPGQGGQWAGMGKDLWESSAVFASTLQACSDALAPHVDWSLVDVIRGAEGAPALERVDVVQPALWAVMVALADLWRSMGVEPEAVVGHSQGEIAAACVAGGLSLEDGALIVALRSRLIAKRLSGIGGMVSLSTAPDRVEPLLAPWSDRVDVAAVNGPASVVVSGDTGALDELLVSCEREGVWARRIAVDYASHSAQVAALRADLIDGLAAIVPRTAPVSFVSTVTGDRLDTADLTADYWYRNLRSTVLFEQVVRQLSDQGFGVFLELSPHPVLTAGVQGTLESAEPVVVGSLRRDEGDAARFLTSVAEAWVQGVDVDWSRAFEKDNPRVVELPTYAFQRKRYWLETPSSVADMRSAGLIRPDHPLLGAIVEQADSGARLFNGLISLTRQPWLRDHAVAGTVLFPGAAFVELALYAGRQLGCGRLAEFIQEVPLALSEQDDVRLQVVVGVPDESGHRSVEIYSRPDDGGEIATWSCHARGVLAHHSSPPPGMLGDVWPPTGAEAVDLDRCYERLAVAGLEYGPAFQGLRHAWQLGDDLFIDVAVPADIAVDTDHYGVHPVLLDAALHAGLLPGLTDGTGDVPIPFSWSDISIHSAGTAALRGRLSRTAANEVSVLLTDSTGAVVVEVGSLVARSVSTEQLEAARGEHRNSLYRLRWTQHSAVAGQASLAHEKWAFVGDDDLQPTMASSSVAPQRVASLEEMTDPTPEAVFLPCTVNARGDAEADRVRASVNRALEAVQQWLADDRFASALLVVLTRGAVSAGEHEDVSDLAGAAVWGLVRSAQTENPERIVLADFDRDTITAESLSAVVQANEPQVVVRDSAVLVPRLAPVTADRRPVPWGPSGTVLVTGASGTLGRLVARHLVASHGARELLLVSRRGAAFEGQAELTVELTELGARVTWAACDVADREATSELLASLPSDQPLTAVVHTAGVLDDGVVQSLTPERLDRVFRPKVDAVLNLHELTADMDLSAFLVFSSAAGILGAAGQANYAAANAFTDALAVRRRAHGLPAVSLAWGLWAEASDMTAQMGIADRARLGRSGIVGLSNQQGLAAFDAAIALDQPVTVPMRIDMRALRAAAVSSSVSPALRGLLPISLRRAADSVAVGRDTLRDRLSGMPDSDRDRALLNLIRGHVATVLRHASPTAIEPDRSFKELGFDSLTAVELRNRLNVATGLRLPATLVFDHPTATVLAEHLKGELLRTGDASGPSTLFTRLDELRAALPGLSSDDAARTEVEARLRALLAELNDISASEENAADDRILRANTLDEVFHIIDDELEVLNLPREG</sequence>
<evidence type="ECO:0000256" key="13">
    <source>
        <dbReference type="SAM" id="MobiDB-lite"/>
    </source>
</evidence>
<dbReference type="InterPro" id="IPR006162">
    <property type="entry name" value="Ppantetheine_attach_site"/>
</dbReference>
<dbReference type="FunFam" id="3.40.47.10:FF:000019">
    <property type="entry name" value="Polyketide synthase type I"/>
    <property type="match status" value="1"/>
</dbReference>
<comment type="cofactor">
    <cofactor evidence="1">
        <name>pantetheine 4'-phosphate</name>
        <dbReference type="ChEBI" id="CHEBI:47942"/>
    </cofactor>
</comment>
<dbReference type="InterPro" id="IPR013968">
    <property type="entry name" value="PKS_KR"/>
</dbReference>
<dbReference type="PROSITE" id="PS50075">
    <property type="entry name" value="CARRIER"/>
    <property type="match status" value="1"/>
</dbReference>
<dbReference type="Gene3D" id="3.40.50.720">
    <property type="entry name" value="NAD(P)-binding Rossmann-like Domain"/>
    <property type="match status" value="1"/>
</dbReference>
<dbReference type="InterPro" id="IPR036291">
    <property type="entry name" value="NAD(P)-bd_dom_sf"/>
</dbReference>
<evidence type="ECO:0000256" key="6">
    <source>
        <dbReference type="ARBA" id="ARBA00022679"/>
    </source>
</evidence>
<dbReference type="Gene3D" id="3.40.366.10">
    <property type="entry name" value="Malonyl-Coenzyme A Acyl Carrier Protein, domain 2"/>
    <property type="match status" value="1"/>
</dbReference>
<reference evidence="17 18" key="1">
    <citation type="journal article" date="2019" name="ACS Chem. Biol.">
        <title>Identification and Mobilization of a Cryptic Antibiotic Biosynthesis Gene Locus from a Human-Pathogenic Nocardia Isolate.</title>
        <authorList>
            <person name="Herisse M."/>
            <person name="Ishida K."/>
            <person name="Porter J.L."/>
            <person name="Howden B."/>
            <person name="Hertweck C."/>
            <person name="Stinear T.P."/>
            <person name="Pidot S.J."/>
        </authorList>
    </citation>
    <scope>NUCLEOTIDE SEQUENCE [LARGE SCALE GENOMIC DNA]</scope>
    <source>
        <strain evidence="17 18">AUSMDU00012715</strain>
    </source>
</reference>
<dbReference type="InterPro" id="IPR020806">
    <property type="entry name" value="PKS_PP-bd"/>
</dbReference>
<feature type="region of interest" description="Disordered" evidence="13">
    <location>
        <begin position="452"/>
        <end position="471"/>
    </location>
</feature>
<dbReference type="Pfam" id="PF08659">
    <property type="entry name" value="KR"/>
    <property type="match status" value="1"/>
</dbReference>
<evidence type="ECO:0000256" key="3">
    <source>
        <dbReference type="ARBA" id="ARBA00005189"/>
    </source>
</evidence>
<feature type="region of interest" description="C-terminal hotdog fold" evidence="12">
    <location>
        <begin position="1069"/>
        <end position="1208"/>
    </location>
</feature>
<evidence type="ECO:0000256" key="8">
    <source>
        <dbReference type="ARBA" id="ARBA00023098"/>
    </source>
</evidence>
<dbReference type="InterPro" id="IPR032821">
    <property type="entry name" value="PKS_assoc"/>
</dbReference>
<dbReference type="CDD" id="cd08956">
    <property type="entry name" value="KR_3_FAS_SDR_x"/>
    <property type="match status" value="1"/>
</dbReference>
<feature type="domain" description="Carrier" evidence="14">
    <location>
        <begin position="1693"/>
        <end position="1768"/>
    </location>
</feature>
<dbReference type="InterPro" id="IPR049551">
    <property type="entry name" value="PKS_DH_C"/>
</dbReference>
<comment type="pathway">
    <text evidence="2">Antibiotic biosynthesis.</text>
</comment>
<dbReference type="PROSITE" id="PS00012">
    <property type="entry name" value="PHOSPHOPANTETHEINE"/>
    <property type="match status" value="1"/>
</dbReference>
<dbReference type="SMART" id="SM00827">
    <property type="entry name" value="PKS_AT"/>
    <property type="match status" value="1"/>
</dbReference>
<dbReference type="GO" id="GO:0004312">
    <property type="term" value="F:fatty acid synthase activity"/>
    <property type="evidence" value="ECO:0007669"/>
    <property type="project" value="TreeGrafter"/>
</dbReference>
<feature type="compositionally biased region" description="Polar residues" evidence="13">
    <location>
        <begin position="456"/>
        <end position="471"/>
    </location>
</feature>
<dbReference type="SUPFAM" id="SSF47336">
    <property type="entry name" value="ACP-like"/>
    <property type="match status" value="1"/>
</dbReference>
<evidence type="ECO:0000259" key="15">
    <source>
        <dbReference type="PROSITE" id="PS52004"/>
    </source>
</evidence>
<dbReference type="InterPro" id="IPR050091">
    <property type="entry name" value="PKS_NRPS_Biosynth_Enz"/>
</dbReference>
<dbReference type="Gene3D" id="1.10.1200.10">
    <property type="entry name" value="ACP-like"/>
    <property type="match status" value="1"/>
</dbReference>
<keyword evidence="6" id="KW-0808">Transferase</keyword>
<dbReference type="InterPro" id="IPR049552">
    <property type="entry name" value="PKS_DH_N"/>
</dbReference>
<dbReference type="SMART" id="SM00826">
    <property type="entry name" value="PKS_DH"/>
    <property type="match status" value="1"/>
</dbReference>
<dbReference type="PANTHER" id="PTHR43775">
    <property type="entry name" value="FATTY ACID SYNTHASE"/>
    <property type="match status" value="1"/>
</dbReference>
<dbReference type="Gene3D" id="3.30.70.3290">
    <property type="match status" value="1"/>
</dbReference>
<dbReference type="GO" id="GO:0004315">
    <property type="term" value="F:3-oxoacyl-[acyl-carrier-protein] synthase activity"/>
    <property type="evidence" value="ECO:0007669"/>
    <property type="project" value="InterPro"/>
</dbReference>
<keyword evidence="8" id="KW-0443">Lipid metabolism</keyword>
<dbReference type="InterPro" id="IPR049900">
    <property type="entry name" value="PKS_mFAS_DH"/>
</dbReference>
<dbReference type="InterPro" id="IPR014043">
    <property type="entry name" value="Acyl_transferase_dom"/>
</dbReference>
<dbReference type="SMART" id="SM00825">
    <property type="entry name" value="PKS_KS"/>
    <property type="match status" value="1"/>
</dbReference>
<dbReference type="Gene3D" id="3.40.47.10">
    <property type="match status" value="1"/>
</dbReference>
<dbReference type="Proteomes" id="UP000500953">
    <property type="component" value="Chromosome"/>
</dbReference>
<dbReference type="InterPro" id="IPR018201">
    <property type="entry name" value="Ketoacyl_synth_AS"/>
</dbReference>
<name>A0A6G9Z955_9NOCA</name>
<feature type="domain" description="Ketosynthase family 3 (KS3)" evidence="15">
    <location>
        <begin position="32"/>
        <end position="450"/>
    </location>
</feature>
<keyword evidence="5" id="KW-0597">Phosphoprotein</keyword>
<dbReference type="EMBL" id="CP046173">
    <property type="protein sequence ID" value="QIS22139.1"/>
    <property type="molecule type" value="Genomic_DNA"/>
</dbReference>
<dbReference type="Pfam" id="PF00550">
    <property type="entry name" value="PP-binding"/>
    <property type="match status" value="1"/>
</dbReference>
<dbReference type="SUPFAM" id="SSF52151">
    <property type="entry name" value="FabD/lysophospholipase-like"/>
    <property type="match status" value="1"/>
</dbReference>
<keyword evidence="11" id="KW-0012">Acyltransferase</keyword>
<feature type="active site" description="Proton acceptor; for dehydratase activity" evidence="12">
    <location>
        <position position="963"/>
    </location>
</feature>
<dbReference type="SMART" id="SM01294">
    <property type="entry name" value="PKS_PP_betabranch"/>
    <property type="match status" value="1"/>
</dbReference>
<feature type="active site" description="Proton donor; for dehydratase activity" evidence="12">
    <location>
        <position position="1130"/>
    </location>
</feature>
<dbReference type="GO" id="GO:0006633">
    <property type="term" value="P:fatty acid biosynthetic process"/>
    <property type="evidence" value="ECO:0007669"/>
    <property type="project" value="InterPro"/>
</dbReference>
<dbReference type="InterPro" id="IPR020807">
    <property type="entry name" value="PKS_DH"/>
</dbReference>
<dbReference type="Pfam" id="PF22953">
    <property type="entry name" value="SpnB_Rossmann"/>
    <property type="match status" value="1"/>
</dbReference>
<proteinExistence type="predicted"/>
<dbReference type="Pfam" id="PF00109">
    <property type="entry name" value="ketoacyl-synt"/>
    <property type="match status" value="1"/>
</dbReference>
<keyword evidence="7" id="KW-0276">Fatty acid metabolism</keyword>
<dbReference type="InterPro" id="IPR042104">
    <property type="entry name" value="PKS_dehydratase_sf"/>
</dbReference>
<feature type="region of interest" description="N-terminal hotdog fold" evidence="12">
    <location>
        <begin position="931"/>
        <end position="1056"/>
    </location>
</feature>
<dbReference type="GO" id="GO:0031177">
    <property type="term" value="F:phosphopantetheine binding"/>
    <property type="evidence" value="ECO:0007669"/>
    <property type="project" value="InterPro"/>
</dbReference>
<evidence type="ECO:0000313" key="17">
    <source>
        <dbReference type="EMBL" id="QIS22139.1"/>
    </source>
</evidence>
<dbReference type="Pfam" id="PF21089">
    <property type="entry name" value="PKS_DH_N"/>
    <property type="match status" value="1"/>
</dbReference>
<evidence type="ECO:0000256" key="2">
    <source>
        <dbReference type="ARBA" id="ARBA00004792"/>
    </source>
</evidence>
<evidence type="ECO:0000256" key="5">
    <source>
        <dbReference type="ARBA" id="ARBA00022553"/>
    </source>
</evidence>
<dbReference type="InterPro" id="IPR020841">
    <property type="entry name" value="PKS_Beta-ketoAc_synthase_dom"/>
</dbReference>
<dbReference type="Pfam" id="PF14765">
    <property type="entry name" value="PS-DH"/>
    <property type="match status" value="1"/>
</dbReference>
<evidence type="ECO:0000259" key="16">
    <source>
        <dbReference type="PROSITE" id="PS52019"/>
    </source>
</evidence>
<dbReference type="Pfam" id="PF02801">
    <property type="entry name" value="Ketoacyl-synt_C"/>
    <property type="match status" value="1"/>
</dbReference>
<accession>A0A6G9Z955</accession>